<protein>
    <recommendedName>
        <fullName evidence="3">DUF559 domain-containing protein</fullName>
    </recommendedName>
</protein>
<accession>A0A1W9Z2Y3</accession>
<evidence type="ECO:0000313" key="1">
    <source>
        <dbReference type="EMBL" id="ORA06678.1"/>
    </source>
</evidence>
<gene>
    <name evidence="1" type="ORF">BST17_03270</name>
</gene>
<dbReference type="Proteomes" id="UP000192366">
    <property type="component" value="Unassembled WGS sequence"/>
</dbReference>
<evidence type="ECO:0000313" key="2">
    <source>
        <dbReference type="Proteomes" id="UP000192366"/>
    </source>
</evidence>
<comment type="caution">
    <text evidence="1">The sequence shown here is derived from an EMBL/GenBank/DDBJ whole genome shotgun (WGS) entry which is preliminary data.</text>
</comment>
<dbReference type="EMBL" id="MVHJ01000002">
    <property type="protein sequence ID" value="ORA06678.1"/>
    <property type="molecule type" value="Genomic_DNA"/>
</dbReference>
<proteinExistence type="predicted"/>
<dbReference type="SUPFAM" id="SSF52980">
    <property type="entry name" value="Restriction endonuclease-like"/>
    <property type="match status" value="1"/>
</dbReference>
<keyword evidence="2" id="KW-1185">Reference proteome</keyword>
<organism evidence="1 2">
    <name type="scientific">Mycolicibacterium bacteremicum</name>
    <name type="common">Mycobacterium bacteremicum</name>
    <dbReference type="NCBI Taxonomy" id="564198"/>
    <lineage>
        <taxon>Bacteria</taxon>
        <taxon>Bacillati</taxon>
        <taxon>Actinomycetota</taxon>
        <taxon>Actinomycetes</taxon>
        <taxon>Mycobacteriales</taxon>
        <taxon>Mycobacteriaceae</taxon>
        <taxon>Mycolicibacterium</taxon>
    </lineage>
</organism>
<reference evidence="1 2" key="1">
    <citation type="submission" date="2017-02" db="EMBL/GenBank/DDBJ databases">
        <title>The new phylogeny of genus Mycobacterium.</title>
        <authorList>
            <person name="Tortoli E."/>
            <person name="Trovato A."/>
            <person name="Cirillo D.M."/>
        </authorList>
    </citation>
    <scope>NUCLEOTIDE SEQUENCE [LARGE SCALE GENOMIC DNA]</scope>
    <source>
        <strain evidence="1 2">DSM 45578</strain>
    </source>
</reference>
<evidence type="ECO:0008006" key="3">
    <source>
        <dbReference type="Google" id="ProtNLM"/>
    </source>
</evidence>
<dbReference type="InterPro" id="IPR011335">
    <property type="entry name" value="Restrct_endonuc-II-like"/>
</dbReference>
<name>A0A1W9Z2Y3_MYCBA</name>
<dbReference type="AlphaFoldDB" id="A0A1W9Z2Y3"/>
<sequence length="284" mass="31767">MQLPFDGGDAMAAGRVTRGQLRHRYRPILRGVHVPRDHVPTLRQRIDAVLLAVPGGVIGGVAAAALHGARWVDDDAPIEVFARCRQQAGLVIRKDVLDAAEIESVSGVPVTTRERTAVDLARRLPRNAAVARLDALMREAPFRIDDVELLAKAHPGARGLRRMRLALPLVDGGAESPKETWLRLLFIDAGLPRPRTQFVVRTEGGRYVRRLDMVWENYKVGAEYDGVQHLAERSVYARDVWVGRELQRLQWHVVRVIKEDHGDDIIRHARAALESRGWSGSARE</sequence>
<dbReference type="STRING" id="564198.BST17_03270"/>